<dbReference type="SMART" id="SM00448">
    <property type="entry name" value="REC"/>
    <property type="match status" value="1"/>
</dbReference>
<sequence>MSVNAVLEKAILFVDDELLILLSMSMQCKRYFGDEIRYLTAQNPREALEILNELEEEKDTELIGVVSDWSMPGMNGGEFLKLVHQKFPKIPKIILSGQAEESSVRDLEKEISHFTFVKKPWDELQIVEIIKGAIDQKDQT</sequence>
<dbReference type="RefSeq" id="WP_108972740.1">
    <property type="nucleotide sequence ID" value="NZ_BFBB01000002.1"/>
</dbReference>
<dbReference type="GO" id="GO:0000160">
    <property type="term" value="P:phosphorelay signal transduction system"/>
    <property type="evidence" value="ECO:0007669"/>
    <property type="project" value="InterPro"/>
</dbReference>
<dbReference type="InterPro" id="IPR011006">
    <property type="entry name" value="CheY-like_superfamily"/>
</dbReference>
<feature type="domain" description="Response regulatory" evidence="3">
    <location>
        <begin position="10"/>
        <end position="134"/>
    </location>
</feature>
<dbReference type="Gene3D" id="3.40.50.2300">
    <property type="match status" value="1"/>
</dbReference>
<dbReference type="InterPro" id="IPR050595">
    <property type="entry name" value="Bact_response_regulator"/>
</dbReference>
<dbReference type="Pfam" id="PF00072">
    <property type="entry name" value="Response_reg"/>
    <property type="match status" value="1"/>
</dbReference>
<gene>
    <name evidence="4" type="ORF">LPTSP4_01670</name>
</gene>
<dbReference type="OrthoDB" id="9802066at2"/>
<proteinExistence type="predicted"/>
<evidence type="ECO:0000256" key="2">
    <source>
        <dbReference type="PROSITE-ProRule" id="PRU00169"/>
    </source>
</evidence>
<comment type="caution">
    <text evidence="4">The sequence shown here is derived from an EMBL/GenBank/DDBJ whole genome shotgun (WGS) entry which is preliminary data.</text>
</comment>
<dbReference type="EMBL" id="BFBB01000002">
    <property type="protein sequence ID" value="GBF48667.1"/>
    <property type="molecule type" value="Genomic_DNA"/>
</dbReference>
<dbReference type="PROSITE" id="PS50110">
    <property type="entry name" value="RESPONSE_REGULATORY"/>
    <property type="match status" value="1"/>
</dbReference>
<dbReference type="PANTHER" id="PTHR44591">
    <property type="entry name" value="STRESS RESPONSE REGULATOR PROTEIN 1"/>
    <property type="match status" value="1"/>
</dbReference>
<protein>
    <submittedName>
        <fullName evidence="4">Response regulator receiver domain protein</fullName>
    </submittedName>
</protein>
<dbReference type="Proteomes" id="UP000245133">
    <property type="component" value="Unassembled WGS sequence"/>
</dbReference>
<dbReference type="AlphaFoldDB" id="A0A2P2DVN1"/>
<organism evidence="4 5">
    <name type="scientific">Leptospira ryugenii</name>
    <dbReference type="NCBI Taxonomy" id="1917863"/>
    <lineage>
        <taxon>Bacteria</taxon>
        <taxon>Pseudomonadati</taxon>
        <taxon>Spirochaetota</taxon>
        <taxon>Spirochaetia</taxon>
        <taxon>Leptospirales</taxon>
        <taxon>Leptospiraceae</taxon>
        <taxon>Leptospira</taxon>
    </lineage>
</organism>
<dbReference type="SUPFAM" id="SSF52172">
    <property type="entry name" value="CheY-like"/>
    <property type="match status" value="1"/>
</dbReference>
<evidence type="ECO:0000313" key="5">
    <source>
        <dbReference type="Proteomes" id="UP000245133"/>
    </source>
</evidence>
<name>A0A2P2DVN1_9LEPT</name>
<accession>A0A2P2DVN1</accession>
<evidence type="ECO:0000313" key="4">
    <source>
        <dbReference type="EMBL" id="GBF48667.1"/>
    </source>
</evidence>
<dbReference type="InterPro" id="IPR001789">
    <property type="entry name" value="Sig_transdc_resp-reg_receiver"/>
</dbReference>
<keyword evidence="5" id="KW-1185">Reference proteome</keyword>
<reference evidence="4 5" key="1">
    <citation type="submission" date="2018-02" db="EMBL/GenBank/DDBJ databases">
        <title>Novel Leptospira species isolated from soil and water in Japan.</title>
        <authorList>
            <person name="Nakao R."/>
            <person name="Masuzawa T."/>
        </authorList>
    </citation>
    <scope>NUCLEOTIDE SEQUENCE [LARGE SCALE GENOMIC DNA]</scope>
    <source>
        <strain evidence="4 5">YH101</strain>
    </source>
</reference>
<dbReference type="PANTHER" id="PTHR44591:SF19">
    <property type="entry name" value="TWO-COMPONENT RESPONSE REGULATOR-RELATED"/>
    <property type="match status" value="1"/>
</dbReference>
<evidence type="ECO:0000259" key="3">
    <source>
        <dbReference type="PROSITE" id="PS50110"/>
    </source>
</evidence>
<evidence type="ECO:0000256" key="1">
    <source>
        <dbReference type="ARBA" id="ARBA00022553"/>
    </source>
</evidence>
<keyword evidence="1 2" id="KW-0597">Phosphoprotein</keyword>
<feature type="modified residue" description="4-aspartylphosphate" evidence="2">
    <location>
        <position position="68"/>
    </location>
</feature>